<proteinExistence type="predicted"/>
<feature type="region of interest" description="Disordered" evidence="1">
    <location>
        <begin position="607"/>
        <end position="638"/>
    </location>
</feature>
<feature type="region of interest" description="Disordered" evidence="1">
    <location>
        <begin position="865"/>
        <end position="899"/>
    </location>
</feature>
<evidence type="ECO:0000256" key="1">
    <source>
        <dbReference type="SAM" id="MobiDB-lite"/>
    </source>
</evidence>
<evidence type="ECO:0000313" key="2">
    <source>
        <dbReference type="EMBL" id="OWL93307.1"/>
    </source>
</evidence>
<organism evidence="2 3">
    <name type="scientific">Deinococcus indicus</name>
    <dbReference type="NCBI Taxonomy" id="223556"/>
    <lineage>
        <taxon>Bacteria</taxon>
        <taxon>Thermotogati</taxon>
        <taxon>Deinococcota</taxon>
        <taxon>Deinococci</taxon>
        <taxon>Deinococcales</taxon>
        <taxon>Deinococcaceae</taxon>
        <taxon>Deinococcus</taxon>
    </lineage>
</organism>
<name>A0A2D0A6W2_9DEIO</name>
<keyword evidence="3" id="KW-1185">Reference proteome</keyword>
<dbReference type="EMBL" id="NHMK01000037">
    <property type="protein sequence ID" value="OWL93307.1"/>
    <property type="molecule type" value="Genomic_DNA"/>
</dbReference>
<feature type="compositionally biased region" description="Gly residues" evidence="1">
    <location>
        <begin position="865"/>
        <end position="875"/>
    </location>
</feature>
<evidence type="ECO:0000313" key="3">
    <source>
        <dbReference type="Proteomes" id="UP000197208"/>
    </source>
</evidence>
<dbReference type="Proteomes" id="UP000197208">
    <property type="component" value="Unassembled WGS sequence"/>
</dbReference>
<reference evidence="2 3" key="1">
    <citation type="submission" date="2017-05" db="EMBL/GenBank/DDBJ databases">
        <title>De novo genome assembly of Deniococcus indicus strain DR1.</title>
        <authorList>
            <person name="Chauhan D."/>
            <person name="Yennamalli R.M."/>
            <person name="Priyadarshini R."/>
        </authorList>
    </citation>
    <scope>NUCLEOTIDE SEQUENCE [LARGE SCALE GENOMIC DNA]</scope>
    <source>
        <strain evidence="2 3">DR1</strain>
    </source>
</reference>
<gene>
    <name evidence="2" type="ORF">CBQ26_20395</name>
</gene>
<protein>
    <submittedName>
        <fullName evidence="2">Uncharacterized protein</fullName>
    </submittedName>
</protein>
<dbReference type="AlphaFoldDB" id="A0A2D0A6W2"/>
<sequence>MARRLLRADAPFRVPAAYPPSSRPAPEVPMNWTPALRVLLLLLLALSGRAAAFTPAQYQIYCGFPFYDVTQWQLTPNWVSRWNALGARTGVPDLGTQLSGGLQKAGTVRQAVSNTVASILIGNEATQQYYDTWYSAPVLRQLTALGIADPDFGLSTAAGVAQQSVPNDCLSAERRRMLEGFAAQAMAAYQKLGFTSPGGKNLGPVVQGGSQRAVRLYVLPPELYEGAANTSGRCQQGGKIQRQNLSFVKINANELRGTDAKAFYIIAHELFHVVQAAQGLETRPGLDRCDLMHHWMHEGMADALALHVTRTRFPNYRPSLTDDIGLNFYGLRSMSLSLPQPHTPTASDLRNYRASSFWRHLAERYHGGQYAFYAQYLDLPETNAGRDDWLNHADILVSRDAAVTIAPEQRQASRNGLYLTLPDFYTEYATWGTEKFSAVGDAAWMKEAFAPCQTVTLDARTNRSQTLTFADMQPFSARCVRVKFTGLQVGQRFSVVPMTGPLGNGLADELHLGRARSSGLKAFNCYQDFSVKRLGQTLHPGCLFKPFTGADSGVRVWQAEADEPAPGRSPEYLWVLSWVPADASDRQLTRRASPTLVLGLDVTTLNSALPPSPPAPSTTGAPVRKRTVGTVNLDPPDSAQEVLPLRGAEQTGLTGDLNLSKLAFGVQDLGVSALNRAAQDATDGDLYALGVSLADVSFGPVSFGDLSAVQENFESDGDFLGISPERAINFGQTGTFRAWVLGGNNQRSESPMTRLYITPPGPDGLPGPGLTLNVTQFDRAALVVEFSGAVCSVPWPPPPTRPLAEHLAAACARTYPVSGTIVKPHAFVYSRAQALTVGDTPGTRLYRQDMQAFLGAALPGLNGLPGGPTGAGSGAAGPPPAAAGAGSGPGSRLPGTGGCALSDRQLLEFLAYSDDPGEGPPPFDLSVLGTLSSPACVQRLMELQPQEP</sequence>
<comment type="caution">
    <text evidence="2">The sequence shown here is derived from an EMBL/GenBank/DDBJ whole genome shotgun (WGS) entry which is preliminary data.</text>
</comment>
<accession>A0A2D0A6W2</accession>